<feature type="coiled-coil region" evidence="5">
    <location>
        <begin position="76"/>
        <end position="117"/>
    </location>
</feature>
<dbReference type="AlphaFoldDB" id="A0A6I1FLZ1"/>
<gene>
    <name evidence="7" type="ORF">F9802_06355</name>
</gene>
<comment type="caution">
    <text evidence="7">The sequence shown here is derived from an EMBL/GenBank/DDBJ whole genome shotgun (WGS) entry which is preliminary data.</text>
</comment>
<evidence type="ECO:0000256" key="3">
    <source>
        <dbReference type="ARBA" id="ARBA00023125"/>
    </source>
</evidence>
<dbReference type="PANTHER" id="PTHR30204">
    <property type="entry name" value="REDOX-CYCLING DRUG-SENSING TRANSCRIPTIONAL ACTIVATOR SOXR"/>
    <property type="match status" value="1"/>
</dbReference>
<evidence type="ECO:0000259" key="6">
    <source>
        <dbReference type="PROSITE" id="PS50937"/>
    </source>
</evidence>
<keyword evidence="4" id="KW-0804">Transcription</keyword>
<keyword evidence="5" id="KW-0175">Coiled coil</keyword>
<evidence type="ECO:0000256" key="2">
    <source>
        <dbReference type="ARBA" id="ARBA00023015"/>
    </source>
</evidence>
<dbReference type="PANTHER" id="PTHR30204:SF69">
    <property type="entry name" value="MERR-FAMILY TRANSCRIPTIONAL REGULATOR"/>
    <property type="match status" value="1"/>
</dbReference>
<name>A0A6I1FLZ1_9BACI</name>
<organism evidence="7 8">
    <name type="scientific">Bacillus aerolatus</name>
    <dbReference type="NCBI Taxonomy" id="2653354"/>
    <lineage>
        <taxon>Bacteria</taxon>
        <taxon>Bacillati</taxon>
        <taxon>Bacillota</taxon>
        <taxon>Bacilli</taxon>
        <taxon>Bacillales</taxon>
        <taxon>Bacillaceae</taxon>
        <taxon>Bacillus</taxon>
    </lineage>
</organism>
<keyword evidence="1" id="KW-0678">Repressor</keyword>
<sequence>MLIGKFAQKYNVKTDTIRYYMELGLLIPKKKKHYYYFDKTCEEDMKLVTELKKYRFSLQEINKFLSFKRVTLLANKEDLTFLIQMLKEKKEELTHNVKDMANSIQDIELKMQELNRLHPIEAESKGLPFDFLPLLYCPRCQVSLDLKNTSTRIQQIYMGELFCSCGYTAKIHEGIVLTEHLNKRSVNPHYIYDIEMLKIIQSSFISLSEKCSLRLKEHLLSQDLAHKVVMETHIDTYVFLNKYISELNEDAFYIFCGSTLPMLKILKMKIEKINPNLKILYLLNSGLDLPFKHGNIDFVIDSYSFNEYSLFNCSLPMEFLYPYLHKDSKIIGSSFYYKKNTKSLINMKNFYPNSYPSNLHSYFIEENLKIGDYKVIEKEDIGSTTNLGGYIKYHVPGEEAYFFSYLATK</sequence>
<dbReference type="SMART" id="SM00422">
    <property type="entry name" value="HTH_MERR"/>
    <property type="match status" value="1"/>
</dbReference>
<evidence type="ECO:0000313" key="7">
    <source>
        <dbReference type="EMBL" id="KAB7707369.1"/>
    </source>
</evidence>
<reference evidence="7 8" key="1">
    <citation type="submission" date="2019-10" db="EMBL/GenBank/DDBJ databases">
        <title>Bacillus aerolatum sp. nov., isolated from bioaerosol of sport playgrounds.</title>
        <authorList>
            <person name="Chen P."/>
            <person name="Zhang G."/>
        </authorList>
    </citation>
    <scope>NUCLEOTIDE SEQUENCE [LARGE SCALE GENOMIC DNA]</scope>
    <source>
        <strain evidence="7 8">CX253</strain>
    </source>
</reference>
<dbReference type="Pfam" id="PF13411">
    <property type="entry name" value="MerR_1"/>
    <property type="match status" value="1"/>
</dbReference>
<dbReference type="GO" id="GO:0003677">
    <property type="term" value="F:DNA binding"/>
    <property type="evidence" value="ECO:0007669"/>
    <property type="project" value="UniProtKB-KW"/>
</dbReference>
<keyword evidence="8" id="KW-1185">Reference proteome</keyword>
<dbReference type="InterPro" id="IPR000551">
    <property type="entry name" value="MerR-type_HTH_dom"/>
</dbReference>
<evidence type="ECO:0000256" key="1">
    <source>
        <dbReference type="ARBA" id="ARBA00022491"/>
    </source>
</evidence>
<evidence type="ECO:0000256" key="5">
    <source>
        <dbReference type="SAM" id="Coils"/>
    </source>
</evidence>
<dbReference type="EMBL" id="WEIO01000003">
    <property type="protein sequence ID" value="KAB7707369.1"/>
    <property type="molecule type" value="Genomic_DNA"/>
</dbReference>
<keyword evidence="3" id="KW-0238">DNA-binding</keyword>
<proteinExistence type="predicted"/>
<protein>
    <submittedName>
        <fullName evidence="7">MerR family transcriptional regulator</fullName>
    </submittedName>
</protein>
<dbReference type="PROSITE" id="PS50937">
    <property type="entry name" value="HTH_MERR_2"/>
    <property type="match status" value="1"/>
</dbReference>
<dbReference type="RefSeq" id="WP_152150333.1">
    <property type="nucleotide sequence ID" value="NZ_WEIO01000003.1"/>
</dbReference>
<keyword evidence="2" id="KW-0805">Transcription regulation</keyword>
<dbReference type="Proteomes" id="UP000429595">
    <property type="component" value="Unassembled WGS sequence"/>
</dbReference>
<dbReference type="SUPFAM" id="SSF46955">
    <property type="entry name" value="Putative DNA-binding domain"/>
    <property type="match status" value="1"/>
</dbReference>
<dbReference type="InterPro" id="IPR047057">
    <property type="entry name" value="MerR_fam"/>
</dbReference>
<evidence type="ECO:0000313" key="8">
    <source>
        <dbReference type="Proteomes" id="UP000429595"/>
    </source>
</evidence>
<accession>A0A6I1FLZ1</accession>
<dbReference type="GO" id="GO:0003700">
    <property type="term" value="F:DNA-binding transcription factor activity"/>
    <property type="evidence" value="ECO:0007669"/>
    <property type="project" value="InterPro"/>
</dbReference>
<evidence type="ECO:0000256" key="4">
    <source>
        <dbReference type="ARBA" id="ARBA00023163"/>
    </source>
</evidence>
<dbReference type="InterPro" id="IPR009061">
    <property type="entry name" value="DNA-bd_dom_put_sf"/>
</dbReference>
<dbReference type="Gene3D" id="1.10.1660.10">
    <property type="match status" value="1"/>
</dbReference>
<feature type="domain" description="HTH merR-type" evidence="6">
    <location>
        <begin position="1"/>
        <end position="26"/>
    </location>
</feature>